<comment type="caution">
    <text evidence="1">The sequence shown here is derived from an EMBL/GenBank/DDBJ whole genome shotgun (WGS) entry which is preliminary data.</text>
</comment>
<evidence type="ECO:0000313" key="1">
    <source>
        <dbReference type="EMBL" id="MBE6092034.1"/>
    </source>
</evidence>
<sequence>MMSVKPSEKRLYPQIILLYLLVFFVLTGTASAHVEQWAETGYNFKNVQKLLVYDLDTSAVDLESDIAEKNFQSAYWEQAKKQNITVLTEQRAANQISLLEFKDIDQLRQKDPAAAEAMWNNNLPRVVEAYAKMQYLKHEYTSRVIPAHTEWRTRYVRRTFYDRNGNKHEDLIPEEYPEFVPEKTIWTLHQQVRFDVYDAKTGQCIYSRNENRSDDFAGDGKDIFVKIVRNSFKDFVKKCQK</sequence>
<dbReference type="AlphaFoldDB" id="A0A927ZWX6"/>
<proteinExistence type="predicted"/>
<reference evidence="1" key="1">
    <citation type="submission" date="2019-04" db="EMBL/GenBank/DDBJ databases">
        <title>Evolution of Biomass-Degrading Anaerobic Consortia Revealed by Metagenomics.</title>
        <authorList>
            <person name="Peng X."/>
        </authorList>
    </citation>
    <scope>NUCLEOTIDE SEQUENCE</scope>
    <source>
        <strain evidence="1">SIG240</strain>
    </source>
</reference>
<gene>
    <name evidence="1" type="ORF">E7201_02475</name>
</gene>
<dbReference type="Proteomes" id="UP000761380">
    <property type="component" value="Unassembled WGS sequence"/>
</dbReference>
<protein>
    <submittedName>
        <fullName evidence="1">Uncharacterized protein</fullName>
    </submittedName>
</protein>
<accession>A0A927ZWX6</accession>
<evidence type="ECO:0000313" key="2">
    <source>
        <dbReference type="Proteomes" id="UP000761380"/>
    </source>
</evidence>
<name>A0A927ZWX6_SELRU</name>
<dbReference type="EMBL" id="SVBY01000010">
    <property type="protein sequence ID" value="MBE6092034.1"/>
    <property type="molecule type" value="Genomic_DNA"/>
</dbReference>
<organism evidence="1 2">
    <name type="scientific">Selenomonas ruminantium</name>
    <dbReference type="NCBI Taxonomy" id="971"/>
    <lineage>
        <taxon>Bacteria</taxon>
        <taxon>Bacillati</taxon>
        <taxon>Bacillota</taxon>
        <taxon>Negativicutes</taxon>
        <taxon>Selenomonadales</taxon>
        <taxon>Selenomonadaceae</taxon>
        <taxon>Selenomonas</taxon>
    </lineage>
</organism>